<dbReference type="RefSeq" id="WP_168881348.1">
    <property type="nucleotide sequence ID" value="NZ_JABAIL010000002.1"/>
</dbReference>
<feature type="transmembrane region" description="Helical" evidence="1">
    <location>
        <begin position="119"/>
        <end position="143"/>
    </location>
</feature>
<dbReference type="AlphaFoldDB" id="A0A7X8SIA5"/>
<organism evidence="2 3">
    <name type="scientific">Flammeovirga agarivorans</name>
    <dbReference type="NCBI Taxonomy" id="2726742"/>
    <lineage>
        <taxon>Bacteria</taxon>
        <taxon>Pseudomonadati</taxon>
        <taxon>Bacteroidota</taxon>
        <taxon>Cytophagia</taxon>
        <taxon>Cytophagales</taxon>
        <taxon>Flammeovirgaceae</taxon>
        <taxon>Flammeovirga</taxon>
    </lineage>
</organism>
<feature type="transmembrane region" description="Helical" evidence="1">
    <location>
        <begin position="43"/>
        <end position="66"/>
    </location>
</feature>
<proteinExistence type="predicted"/>
<keyword evidence="1" id="KW-0812">Transmembrane</keyword>
<evidence type="ECO:0000313" key="3">
    <source>
        <dbReference type="Proteomes" id="UP000585050"/>
    </source>
</evidence>
<accession>A0A7X8SIA5</accession>
<reference evidence="2 3" key="1">
    <citation type="submission" date="2020-04" db="EMBL/GenBank/DDBJ databases">
        <title>Flammeovirga sp. SR4, a novel species isolated from seawater.</title>
        <authorList>
            <person name="Wang X."/>
        </authorList>
    </citation>
    <scope>NUCLEOTIDE SEQUENCE [LARGE SCALE GENOMIC DNA]</scope>
    <source>
        <strain evidence="2 3">SR4</strain>
    </source>
</reference>
<feature type="transmembrane region" description="Helical" evidence="1">
    <location>
        <begin position="78"/>
        <end position="99"/>
    </location>
</feature>
<keyword evidence="1" id="KW-0472">Membrane</keyword>
<comment type="caution">
    <text evidence="2">The sequence shown here is derived from an EMBL/GenBank/DDBJ whole genome shotgun (WGS) entry which is preliminary data.</text>
</comment>
<gene>
    <name evidence="2" type="ORF">HGP29_05365</name>
</gene>
<keyword evidence="1" id="KW-1133">Transmembrane helix</keyword>
<evidence type="ECO:0000313" key="2">
    <source>
        <dbReference type="EMBL" id="NLR90623.1"/>
    </source>
</evidence>
<name>A0A7X8SIA5_9BACT</name>
<keyword evidence="3" id="KW-1185">Reference proteome</keyword>
<sequence length="304" mass="34701">MSNLKETIIHEVKKTFLVTTYFAVGLNLLVIIAVLISDKIDFKIGYIGAATFSAALTGKVVVILESVGIDLKLKRTKLLNVVLLKSLLYTFVIFFAIVIEDVLKGMLSDDMSFSEVIHHLIASFNSNFFLGRAIYMMVLFGLYHFIFEVDKFLGATELFDTVFSRFYHPKEKEFVVMHLRWNYRTEDINQKLESAQEFLHRLNQILPKHKGCIERYDLDGVYCTWENSASEKFEDKAESFFKAVEKLEGKYGVQNIRAAYKTDKVTSAEIGGFLKKEIIRIGIAFEEVSTQSIPESGLPLRKVG</sequence>
<evidence type="ECO:0000256" key="1">
    <source>
        <dbReference type="SAM" id="Phobius"/>
    </source>
</evidence>
<feature type="transmembrane region" description="Helical" evidence="1">
    <location>
        <begin position="16"/>
        <end position="37"/>
    </location>
</feature>
<dbReference type="EMBL" id="JABAIL010000002">
    <property type="protein sequence ID" value="NLR90623.1"/>
    <property type="molecule type" value="Genomic_DNA"/>
</dbReference>
<protein>
    <submittedName>
        <fullName evidence="2">Uncharacterized protein</fullName>
    </submittedName>
</protein>
<dbReference type="Proteomes" id="UP000585050">
    <property type="component" value="Unassembled WGS sequence"/>
</dbReference>